<dbReference type="Proteomes" id="UP001299546">
    <property type="component" value="Unassembled WGS sequence"/>
</dbReference>
<dbReference type="SMART" id="SM00530">
    <property type="entry name" value="HTH_XRE"/>
    <property type="match status" value="1"/>
</dbReference>
<comment type="caution">
    <text evidence="2">The sequence shown here is derived from an EMBL/GenBank/DDBJ whole genome shotgun (WGS) entry which is preliminary data.</text>
</comment>
<sequence>MTVNERIKFLREDLGMSQAEFAYTLGIGQTTVSYLEKTGSTVKEQHIRLICKVHHVNYFWLTEEKGEPYLSPPSIIMDEVAEKYELDNMDKAIIEEYVKLEPEARKVIKTLIENIMKKAPE</sequence>
<protein>
    <submittedName>
        <fullName evidence="2">Helix-turn-helix transcriptional regulator</fullName>
    </submittedName>
</protein>
<name>A0ABS8DGZ5_9FIRM</name>
<dbReference type="PROSITE" id="PS50943">
    <property type="entry name" value="HTH_CROC1"/>
    <property type="match status" value="1"/>
</dbReference>
<dbReference type="Pfam" id="PF01381">
    <property type="entry name" value="HTH_3"/>
    <property type="match status" value="1"/>
</dbReference>
<feature type="domain" description="HTH cro/C1-type" evidence="1">
    <location>
        <begin position="7"/>
        <end position="61"/>
    </location>
</feature>
<dbReference type="Gene3D" id="1.10.260.40">
    <property type="entry name" value="lambda repressor-like DNA-binding domains"/>
    <property type="match status" value="1"/>
</dbReference>
<evidence type="ECO:0000313" key="2">
    <source>
        <dbReference type="EMBL" id="MCB7387683.1"/>
    </source>
</evidence>
<dbReference type="SUPFAM" id="SSF47413">
    <property type="entry name" value="lambda repressor-like DNA-binding domains"/>
    <property type="match status" value="1"/>
</dbReference>
<organism evidence="2 3">
    <name type="scientific">Bariatricus massiliensis</name>
    <dbReference type="NCBI Taxonomy" id="1745713"/>
    <lineage>
        <taxon>Bacteria</taxon>
        <taxon>Bacillati</taxon>
        <taxon>Bacillota</taxon>
        <taxon>Clostridia</taxon>
        <taxon>Lachnospirales</taxon>
        <taxon>Lachnospiraceae</taxon>
        <taxon>Bariatricus</taxon>
    </lineage>
</organism>
<dbReference type="EMBL" id="JAJCIS010000005">
    <property type="protein sequence ID" value="MCB7387683.1"/>
    <property type="molecule type" value="Genomic_DNA"/>
</dbReference>
<dbReference type="RefSeq" id="WP_199882853.1">
    <property type="nucleotide sequence ID" value="NZ_JAJCIQ010000006.1"/>
</dbReference>
<dbReference type="InterPro" id="IPR001387">
    <property type="entry name" value="Cro/C1-type_HTH"/>
</dbReference>
<reference evidence="2 3" key="1">
    <citation type="submission" date="2021-10" db="EMBL/GenBank/DDBJ databases">
        <title>Collection of gut derived symbiotic bacterial strains cultured from healthy donors.</title>
        <authorList>
            <person name="Lin H."/>
            <person name="Littmann E."/>
            <person name="Kohout C."/>
            <person name="Pamer E.G."/>
        </authorList>
    </citation>
    <scope>NUCLEOTIDE SEQUENCE [LARGE SCALE GENOMIC DNA]</scope>
    <source>
        <strain evidence="2 3">DFI.1.165</strain>
    </source>
</reference>
<keyword evidence="3" id="KW-1185">Reference proteome</keyword>
<dbReference type="CDD" id="cd00093">
    <property type="entry name" value="HTH_XRE"/>
    <property type="match status" value="1"/>
</dbReference>
<evidence type="ECO:0000259" key="1">
    <source>
        <dbReference type="PROSITE" id="PS50943"/>
    </source>
</evidence>
<proteinExistence type="predicted"/>
<evidence type="ECO:0000313" key="3">
    <source>
        <dbReference type="Proteomes" id="UP001299546"/>
    </source>
</evidence>
<gene>
    <name evidence="2" type="ORF">LIZ65_10335</name>
</gene>
<accession>A0ABS8DGZ5</accession>
<dbReference type="InterPro" id="IPR010982">
    <property type="entry name" value="Lambda_DNA-bd_dom_sf"/>
</dbReference>